<dbReference type="OrthoDB" id="3056235at2759"/>
<dbReference type="Proteomes" id="UP000294933">
    <property type="component" value="Unassembled WGS sequence"/>
</dbReference>
<name>A0A4Y7QF54_9AGAM</name>
<sequence>MEISEERNPGHHPTSGSVHARSQRRLRVPSSRTYTPFEWKDSQSGTISPNLDSPRVFLDDTALKSPFLLPSPCIVESQWPRTSRRTRNLRWSFYTYCVVSVLFFTCHLCGGHQALFNSLLSAYGPRLSPMNVLSSYSKLSSVTSFRPTPLALEPYVVQSRTPRHDSEITACIWSDESDLQEVTKWSSHWRGPISLLLVTAVSPSSPAHNSLLEQLTVLQSNPKLSVHVLQTEAKTHHSPNTFINLARLFSATRFVALFPSAPSALPPKGLYGDISKRLHANVTQRALSPVTLAQSANFSNASFPFAPLSPVVLDSHHPLFCTERFFSAPSRSADWQECLWQFWLDSLGSMPTLENPYWTDLGQEPKNQQVDSLSLNVCILCNNDSPTKQSW</sequence>
<dbReference type="EMBL" id="ML170162">
    <property type="protein sequence ID" value="TDL26274.1"/>
    <property type="molecule type" value="Genomic_DNA"/>
</dbReference>
<dbReference type="AlphaFoldDB" id="A0A4Y7QF54"/>
<evidence type="ECO:0000313" key="3">
    <source>
        <dbReference type="EMBL" id="TDL26274.1"/>
    </source>
</evidence>
<feature type="transmembrane region" description="Helical" evidence="2">
    <location>
        <begin position="93"/>
        <end position="116"/>
    </location>
</feature>
<accession>A0A4Y7QF54</accession>
<gene>
    <name evidence="3" type="ORF">BD410DRAFT_575422</name>
</gene>
<keyword evidence="2" id="KW-1133">Transmembrane helix</keyword>
<keyword evidence="4" id="KW-1185">Reference proteome</keyword>
<reference evidence="3 4" key="1">
    <citation type="submission" date="2018-06" db="EMBL/GenBank/DDBJ databases">
        <title>A transcriptomic atlas of mushroom development highlights an independent origin of complex multicellularity.</title>
        <authorList>
            <consortium name="DOE Joint Genome Institute"/>
            <person name="Krizsan K."/>
            <person name="Almasi E."/>
            <person name="Merenyi Z."/>
            <person name="Sahu N."/>
            <person name="Viragh M."/>
            <person name="Koszo T."/>
            <person name="Mondo S."/>
            <person name="Kiss B."/>
            <person name="Balint B."/>
            <person name="Kues U."/>
            <person name="Barry K."/>
            <person name="Hegedus J.C."/>
            <person name="Henrissat B."/>
            <person name="Johnson J."/>
            <person name="Lipzen A."/>
            <person name="Ohm R."/>
            <person name="Nagy I."/>
            <person name="Pangilinan J."/>
            <person name="Yan J."/>
            <person name="Xiong Y."/>
            <person name="Grigoriev I.V."/>
            <person name="Hibbett D.S."/>
            <person name="Nagy L.G."/>
        </authorList>
    </citation>
    <scope>NUCLEOTIDE SEQUENCE [LARGE SCALE GENOMIC DNA]</scope>
    <source>
        <strain evidence="3 4">SZMC22713</strain>
    </source>
</reference>
<proteinExistence type="predicted"/>
<protein>
    <submittedName>
        <fullName evidence="3">Uncharacterized protein</fullName>
    </submittedName>
</protein>
<dbReference type="STRING" id="50990.A0A4Y7QF54"/>
<dbReference type="VEuPathDB" id="FungiDB:BD410DRAFT_575422"/>
<organism evidence="3 4">
    <name type="scientific">Rickenella mellea</name>
    <dbReference type="NCBI Taxonomy" id="50990"/>
    <lineage>
        <taxon>Eukaryota</taxon>
        <taxon>Fungi</taxon>
        <taxon>Dikarya</taxon>
        <taxon>Basidiomycota</taxon>
        <taxon>Agaricomycotina</taxon>
        <taxon>Agaricomycetes</taxon>
        <taxon>Hymenochaetales</taxon>
        <taxon>Rickenellaceae</taxon>
        <taxon>Rickenella</taxon>
    </lineage>
</organism>
<evidence type="ECO:0000313" key="4">
    <source>
        <dbReference type="Proteomes" id="UP000294933"/>
    </source>
</evidence>
<evidence type="ECO:0000256" key="1">
    <source>
        <dbReference type="SAM" id="MobiDB-lite"/>
    </source>
</evidence>
<feature type="region of interest" description="Disordered" evidence="1">
    <location>
        <begin position="1"/>
        <end position="29"/>
    </location>
</feature>
<keyword evidence="2" id="KW-0472">Membrane</keyword>
<evidence type="ECO:0000256" key="2">
    <source>
        <dbReference type="SAM" id="Phobius"/>
    </source>
</evidence>
<keyword evidence="2" id="KW-0812">Transmembrane</keyword>